<sequence length="70" mass="8184">MHPFWSPNLGPIIKAQKVVNVGDRSFEVDQKWSLKNKMNFWLFVTFKCVRQAPEKTKCSAIMLSLQKRSN</sequence>
<protein>
    <submittedName>
        <fullName evidence="1">Uncharacterized protein</fullName>
    </submittedName>
</protein>
<proteinExistence type="predicted"/>
<accession>A0A0E9S608</accession>
<organism evidence="1">
    <name type="scientific">Anguilla anguilla</name>
    <name type="common">European freshwater eel</name>
    <name type="synonym">Muraena anguilla</name>
    <dbReference type="NCBI Taxonomy" id="7936"/>
    <lineage>
        <taxon>Eukaryota</taxon>
        <taxon>Metazoa</taxon>
        <taxon>Chordata</taxon>
        <taxon>Craniata</taxon>
        <taxon>Vertebrata</taxon>
        <taxon>Euteleostomi</taxon>
        <taxon>Actinopterygii</taxon>
        <taxon>Neopterygii</taxon>
        <taxon>Teleostei</taxon>
        <taxon>Anguilliformes</taxon>
        <taxon>Anguillidae</taxon>
        <taxon>Anguilla</taxon>
    </lineage>
</organism>
<dbReference type="AlphaFoldDB" id="A0A0E9S608"/>
<evidence type="ECO:0000313" key="1">
    <source>
        <dbReference type="EMBL" id="JAH36100.1"/>
    </source>
</evidence>
<reference evidence="1" key="1">
    <citation type="submission" date="2014-11" db="EMBL/GenBank/DDBJ databases">
        <authorList>
            <person name="Amaro Gonzalez C."/>
        </authorList>
    </citation>
    <scope>NUCLEOTIDE SEQUENCE</scope>
</reference>
<name>A0A0E9S608_ANGAN</name>
<reference evidence="1" key="2">
    <citation type="journal article" date="2015" name="Fish Shellfish Immunol.">
        <title>Early steps in the European eel (Anguilla anguilla)-Vibrio vulnificus interaction in the gills: Role of the RtxA13 toxin.</title>
        <authorList>
            <person name="Callol A."/>
            <person name="Pajuelo D."/>
            <person name="Ebbesson L."/>
            <person name="Teles M."/>
            <person name="MacKenzie S."/>
            <person name="Amaro C."/>
        </authorList>
    </citation>
    <scope>NUCLEOTIDE SEQUENCE</scope>
</reference>
<dbReference type="EMBL" id="GBXM01072477">
    <property type="protein sequence ID" value="JAH36100.1"/>
    <property type="molecule type" value="Transcribed_RNA"/>
</dbReference>